<dbReference type="Proteomes" id="UP000192140">
    <property type="component" value="Unassembled WGS sequence"/>
</dbReference>
<evidence type="ECO:0000313" key="1">
    <source>
        <dbReference type="EMBL" id="CVI63587.1"/>
    </source>
</evidence>
<protein>
    <submittedName>
        <fullName evidence="1">Uncharacterized protein</fullName>
    </submittedName>
</protein>
<gene>
    <name evidence="1" type="ORF">AGR7A_pAt20291</name>
</gene>
<sequence length="72" mass="7973">MLQVLLDRLLYRQARVVDAFVAVGSHPVRDGVPHSAYIEGWLRPVAGTAASANVRSDFHCDCRGGIEPGRRW</sequence>
<dbReference type="AlphaFoldDB" id="A0A1S7U9P9"/>
<proteinExistence type="predicted"/>
<organism evidence="1 2">
    <name type="scientific">Agrobacterium deltaense NCPPB 1641</name>
    <dbReference type="NCBI Taxonomy" id="1183425"/>
    <lineage>
        <taxon>Bacteria</taxon>
        <taxon>Pseudomonadati</taxon>
        <taxon>Pseudomonadota</taxon>
        <taxon>Alphaproteobacteria</taxon>
        <taxon>Hyphomicrobiales</taxon>
        <taxon>Rhizobiaceae</taxon>
        <taxon>Rhizobium/Agrobacterium group</taxon>
        <taxon>Agrobacterium</taxon>
    </lineage>
</organism>
<reference evidence="1" key="1">
    <citation type="submission" date="2016-01" db="EMBL/GenBank/DDBJ databases">
        <authorList>
            <person name="Regsiter A."/>
            <person name="william w."/>
        </authorList>
    </citation>
    <scope>NUCLEOTIDE SEQUENCE</scope>
    <source>
        <strain evidence="1">NCPPB 1641</strain>
    </source>
</reference>
<name>A0A1S7U9P9_9HYPH</name>
<accession>A0A1S7U9P9</accession>
<dbReference type="EMBL" id="FCNP01000049">
    <property type="protein sequence ID" value="CVI63587.1"/>
    <property type="molecule type" value="Genomic_DNA"/>
</dbReference>
<keyword evidence="2" id="KW-1185">Reference proteome</keyword>
<evidence type="ECO:0000313" key="2">
    <source>
        <dbReference type="Proteomes" id="UP000192140"/>
    </source>
</evidence>
<comment type="caution">
    <text evidence="1">The sequence shown here is derived from an EMBL/GenBank/DDBJ whole genome shotgun (WGS) entry which is preliminary data.</text>
</comment>